<dbReference type="Pfam" id="PF13416">
    <property type="entry name" value="SBP_bac_8"/>
    <property type="match status" value="1"/>
</dbReference>
<dbReference type="EMBL" id="PUEJ01000002">
    <property type="protein sequence ID" value="PRH88562.1"/>
    <property type="molecule type" value="Genomic_DNA"/>
</dbReference>
<name>A0A2S9QGV9_9HYPH</name>
<reference evidence="3 4" key="1">
    <citation type="submission" date="2018-02" db="EMBL/GenBank/DDBJ databases">
        <title>Whole genome sequencing of endophytic bacterium.</title>
        <authorList>
            <person name="Eedara R."/>
            <person name="Podile A.R."/>
        </authorList>
    </citation>
    <scope>NUCLEOTIDE SEQUENCE [LARGE SCALE GENOMIC DNA]</scope>
    <source>
        <strain evidence="3 4">RP1T</strain>
    </source>
</reference>
<protein>
    <submittedName>
        <fullName evidence="3">Spermidine/putrescine ABC transporter substrate-binding protein</fullName>
    </submittedName>
</protein>
<accession>A0A2S9QGV9</accession>
<keyword evidence="2" id="KW-0574">Periplasm</keyword>
<dbReference type="PANTHER" id="PTHR30222">
    <property type="entry name" value="SPERMIDINE/PUTRESCINE-BINDING PERIPLASMIC PROTEIN"/>
    <property type="match status" value="1"/>
</dbReference>
<organism evidence="3 4">
    <name type="scientific">Labrys okinawensis</name>
    <dbReference type="NCBI Taxonomy" id="346911"/>
    <lineage>
        <taxon>Bacteria</taxon>
        <taxon>Pseudomonadati</taxon>
        <taxon>Pseudomonadota</taxon>
        <taxon>Alphaproteobacteria</taxon>
        <taxon>Hyphomicrobiales</taxon>
        <taxon>Xanthobacteraceae</taxon>
        <taxon>Labrys</taxon>
    </lineage>
</organism>
<dbReference type="InterPro" id="IPR019546">
    <property type="entry name" value="TAT_signal_bac_arc"/>
</dbReference>
<evidence type="ECO:0000256" key="1">
    <source>
        <dbReference type="ARBA" id="ARBA00022729"/>
    </source>
</evidence>
<dbReference type="PANTHER" id="PTHR30222:SF2">
    <property type="entry name" value="ABC TRANSPORTER SUBSTRATE-BINDING PROTEIN"/>
    <property type="match status" value="1"/>
</dbReference>
<keyword evidence="1" id="KW-0732">Signal</keyword>
<comment type="caution">
    <text evidence="3">The sequence shown here is derived from an EMBL/GenBank/DDBJ whole genome shotgun (WGS) entry which is preliminary data.</text>
</comment>
<evidence type="ECO:0000313" key="3">
    <source>
        <dbReference type="EMBL" id="PRH88562.1"/>
    </source>
</evidence>
<dbReference type="PROSITE" id="PS51318">
    <property type="entry name" value="TAT"/>
    <property type="match status" value="1"/>
</dbReference>
<evidence type="ECO:0000256" key="2">
    <source>
        <dbReference type="ARBA" id="ARBA00022764"/>
    </source>
</evidence>
<evidence type="ECO:0000313" key="4">
    <source>
        <dbReference type="Proteomes" id="UP000237682"/>
    </source>
</evidence>
<dbReference type="RefSeq" id="WP_105860913.1">
    <property type="nucleotide sequence ID" value="NZ_PUEJ01000002.1"/>
</dbReference>
<dbReference type="AlphaFoldDB" id="A0A2S9QGV9"/>
<dbReference type="OrthoDB" id="7817969at2"/>
<proteinExistence type="predicted"/>
<dbReference type="SUPFAM" id="SSF53850">
    <property type="entry name" value="Periplasmic binding protein-like II"/>
    <property type="match status" value="1"/>
</dbReference>
<dbReference type="Gene3D" id="3.40.190.10">
    <property type="entry name" value="Periplasmic binding protein-like II"/>
    <property type="match status" value="2"/>
</dbReference>
<dbReference type="InterPro" id="IPR006059">
    <property type="entry name" value="SBP"/>
</dbReference>
<dbReference type="Proteomes" id="UP000237682">
    <property type="component" value="Unassembled WGS sequence"/>
</dbReference>
<gene>
    <name evidence="3" type="ORF">C5L14_04820</name>
</gene>
<dbReference type="InterPro" id="IPR006311">
    <property type="entry name" value="TAT_signal"/>
</dbReference>
<dbReference type="NCBIfam" id="TIGR01409">
    <property type="entry name" value="TAT_signal_seq"/>
    <property type="match status" value="1"/>
</dbReference>
<keyword evidence="4" id="KW-1185">Reference proteome</keyword>
<sequence length="380" mass="41838">MKMSQTRRLERLKERYLDGGMSRRTFLGLTAAAAAAAGINLKWGGSALAAAKDVRFDGWGGSVQEAMDKYAFKPYTAKTGNNVVQGTFGDENEIITKVKTASPGEFQVIHSSGVEYYKRYVDAGLTTKLNEANIPNMANIMQVMYEPFRKISPDLSCVPYDYGTTGIAYNTKVISEAEAKEKGVQLLFDPKYKDKIGGYGNMITRVWYAALALGQDPNAIKDIDAVWDKVREQRDLAKKYWSSGAELMDLLSKGEVVVTDAWSGRVAALQAQGAPIGYLDPPGSYAWMEDLLVLKGAPMAECEELLNFMLQPEVMIAVAEGQSYPPALDPTKVKLTDKVKALPAFDPTGKMASLTFADAAYWDKHTDEWTKTWDRIAKGA</sequence>